<proteinExistence type="predicted"/>
<dbReference type="EMBL" id="FWFP01000018">
    <property type="protein sequence ID" value="SLN76439.1"/>
    <property type="molecule type" value="Genomic_DNA"/>
</dbReference>
<keyword evidence="2" id="KW-0238">DNA-binding</keyword>
<dbReference type="GO" id="GO:0003677">
    <property type="term" value="F:DNA binding"/>
    <property type="evidence" value="ECO:0007669"/>
    <property type="project" value="UniProtKB-KW"/>
</dbReference>
<dbReference type="SUPFAM" id="SSF46785">
    <property type="entry name" value="Winged helix' DNA-binding domain"/>
    <property type="match status" value="1"/>
</dbReference>
<dbReference type="InterPro" id="IPR036390">
    <property type="entry name" value="WH_DNA-bd_sf"/>
</dbReference>
<dbReference type="Gene3D" id="1.10.10.10">
    <property type="entry name" value="Winged helix-like DNA-binding domain superfamily/Winged helix DNA-binding domain"/>
    <property type="match status" value="1"/>
</dbReference>
<dbReference type="CDD" id="cd00090">
    <property type="entry name" value="HTH_ARSR"/>
    <property type="match status" value="1"/>
</dbReference>
<dbReference type="PRINTS" id="PR00778">
    <property type="entry name" value="HTHARSR"/>
</dbReference>
<keyword evidence="1" id="KW-0805">Transcription regulation</keyword>
<feature type="domain" description="HTH arsR-type" evidence="4">
    <location>
        <begin position="1"/>
        <end position="80"/>
    </location>
</feature>
<reference evidence="6" key="1">
    <citation type="submission" date="2017-03" db="EMBL/GenBank/DDBJ databases">
        <authorList>
            <person name="Rodrigo-Torres L."/>
            <person name="Arahal R.D."/>
            <person name="Lucena T."/>
        </authorList>
    </citation>
    <scope>NUCLEOTIDE SEQUENCE [LARGE SCALE GENOMIC DNA]</scope>
    <source>
        <strain evidence="6">CECT 8411</strain>
    </source>
</reference>
<evidence type="ECO:0000256" key="3">
    <source>
        <dbReference type="ARBA" id="ARBA00023163"/>
    </source>
</evidence>
<dbReference type="OrthoDB" id="194599at2"/>
<dbReference type="AlphaFoldDB" id="A0A1X7AD34"/>
<organism evidence="5 6">
    <name type="scientific">Ruegeria meonggei</name>
    <dbReference type="NCBI Taxonomy" id="1446476"/>
    <lineage>
        <taxon>Bacteria</taxon>
        <taxon>Pseudomonadati</taxon>
        <taxon>Pseudomonadota</taxon>
        <taxon>Alphaproteobacteria</taxon>
        <taxon>Rhodobacterales</taxon>
        <taxon>Roseobacteraceae</taxon>
        <taxon>Ruegeria</taxon>
    </lineage>
</organism>
<evidence type="ECO:0000256" key="1">
    <source>
        <dbReference type="ARBA" id="ARBA00023015"/>
    </source>
</evidence>
<dbReference type="PANTHER" id="PTHR43132">
    <property type="entry name" value="ARSENICAL RESISTANCE OPERON REPRESSOR ARSR-RELATED"/>
    <property type="match status" value="1"/>
</dbReference>
<dbReference type="PROSITE" id="PS50987">
    <property type="entry name" value="HTH_ARSR_2"/>
    <property type="match status" value="1"/>
</dbReference>
<dbReference type="InterPro" id="IPR001845">
    <property type="entry name" value="HTH_ArsR_DNA-bd_dom"/>
</dbReference>
<dbReference type="InterPro" id="IPR036388">
    <property type="entry name" value="WH-like_DNA-bd_sf"/>
</dbReference>
<dbReference type="Proteomes" id="UP000193778">
    <property type="component" value="Unassembled WGS sequence"/>
</dbReference>
<dbReference type="NCBIfam" id="NF033788">
    <property type="entry name" value="HTH_metalloreg"/>
    <property type="match status" value="1"/>
</dbReference>
<dbReference type="PANTHER" id="PTHR43132:SF2">
    <property type="entry name" value="ARSENICAL RESISTANCE OPERON REPRESSOR ARSR-RELATED"/>
    <property type="match status" value="1"/>
</dbReference>
<evidence type="ECO:0000313" key="5">
    <source>
        <dbReference type="EMBL" id="SLN76439.1"/>
    </source>
</evidence>
<sequence>MAHDGRLQILCLLLSGEKSVGEIQQTFSMRQAAASQQLSRLRLSGLIDARRDGKSIYYRIADQRVSAVVAVLYELFCNDVSEL</sequence>
<dbReference type="SMART" id="SM00418">
    <property type="entry name" value="HTH_ARSR"/>
    <property type="match status" value="1"/>
</dbReference>
<evidence type="ECO:0000259" key="4">
    <source>
        <dbReference type="PROSITE" id="PS50987"/>
    </source>
</evidence>
<name>A0A1X7AD34_9RHOB</name>
<evidence type="ECO:0000256" key="2">
    <source>
        <dbReference type="ARBA" id="ARBA00023125"/>
    </source>
</evidence>
<dbReference type="InterPro" id="IPR051011">
    <property type="entry name" value="Metal_resp_trans_reg"/>
</dbReference>
<dbReference type="InterPro" id="IPR011991">
    <property type="entry name" value="ArsR-like_HTH"/>
</dbReference>
<keyword evidence="6" id="KW-1185">Reference proteome</keyword>
<dbReference type="GO" id="GO:0003700">
    <property type="term" value="F:DNA-binding transcription factor activity"/>
    <property type="evidence" value="ECO:0007669"/>
    <property type="project" value="InterPro"/>
</dbReference>
<evidence type="ECO:0000313" key="6">
    <source>
        <dbReference type="Proteomes" id="UP000193778"/>
    </source>
</evidence>
<dbReference type="Pfam" id="PF01022">
    <property type="entry name" value="HTH_5"/>
    <property type="match status" value="1"/>
</dbReference>
<keyword evidence="3" id="KW-0804">Transcription</keyword>
<accession>A0A1X7AD34</accession>
<gene>
    <name evidence="5" type="primary">bigR_2</name>
    <name evidence="5" type="ORF">RUM8411_04412</name>
</gene>
<protein>
    <submittedName>
        <fullName evidence="5">Biofilm growth-associated repressor</fullName>
    </submittedName>
</protein>